<sequence>MIETLGGVAGPDLIEDDGDYIDQDHDLDNDEVLESSMNKISIIPQQTLSSSTHQLFSGFGATAQMPARIRPCVSPDL</sequence>
<feature type="region of interest" description="Disordered" evidence="1">
    <location>
        <begin position="1"/>
        <end position="20"/>
    </location>
</feature>
<dbReference type="AlphaFoldDB" id="A0AAV9BXA4"/>
<comment type="caution">
    <text evidence="2">The sequence shown here is derived from an EMBL/GenBank/DDBJ whole genome shotgun (WGS) entry which is preliminary data.</text>
</comment>
<reference evidence="2" key="2">
    <citation type="submission" date="2023-06" db="EMBL/GenBank/DDBJ databases">
        <authorList>
            <person name="Ma L."/>
            <person name="Liu K.-W."/>
            <person name="Li Z."/>
            <person name="Hsiao Y.-Y."/>
            <person name="Qi Y."/>
            <person name="Fu T."/>
            <person name="Tang G."/>
            <person name="Zhang D."/>
            <person name="Sun W.-H."/>
            <person name="Liu D.-K."/>
            <person name="Li Y."/>
            <person name="Chen G.-Z."/>
            <person name="Liu X.-D."/>
            <person name="Liao X.-Y."/>
            <person name="Jiang Y.-T."/>
            <person name="Yu X."/>
            <person name="Hao Y."/>
            <person name="Huang J."/>
            <person name="Zhao X.-W."/>
            <person name="Ke S."/>
            <person name="Chen Y.-Y."/>
            <person name="Wu W.-L."/>
            <person name="Hsu J.-L."/>
            <person name="Lin Y.-F."/>
            <person name="Huang M.-D."/>
            <person name="Li C.-Y."/>
            <person name="Huang L."/>
            <person name="Wang Z.-W."/>
            <person name="Zhao X."/>
            <person name="Zhong W.-Y."/>
            <person name="Peng D.-H."/>
            <person name="Ahmad S."/>
            <person name="Lan S."/>
            <person name="Zhang J.-S."/>
            <person name="Tsai W.-C."/>
            <person name="Van De Peer Y."/>
            <person name="Liu Z.-J."/>
        </authorList>
    </citation>
    <scope>NUCLEOTIDE SEQUENCE</scope>
    <source>
        <strain evidence="2">SCP</strain>
        <tissue evidence="2">Leaves</tissue>
    </source>
</reference>
<evidence type="ECO:0000313" key="2">
    <source>
        <dbReference type="EMBL" id="KAK1280594.1"/>
    </source>
</evidence>
<protein>
    <submittedName>
        <fullName evidence="2">Uncharacterized protein</fullName>
    </submittedName>
</protein>
<proteinExistence type="predicted"/>
<organism evidence="2 3">
    <name type="scientific">Acorus gramineus</name>
    <name type="common">Dwarf sweet flag</name>
    <dbReference type="NCBI Taxonomy" id="55184"/>
    <lineage>
        <taxon>Eukaryota</taxon>
        <taxon>Viridiplantae</taxon>
        <taxon>Streptophyta</taxon>
        <taxon>Embryophyta</taxon>
        <taxon>Tracheophyta</taxon>
        <taxon>Spermatophyta</taxon>
        <taxon>Magnoliopsida</taxon>
        <taxon>Liliopsida</taxon>
        <taxon>Acoraceae</taxon>
        <taxon>Acorus</taxon>
    </lineage>
</organism>
<accession>A0AAV9BXA4</accession>
<dbReference type="Proteomes" id="UP001179952">
    <property type="component" value="Unassembled WGS sequence"/>
</dbReference>
<keyword evidence="3" id="KW-1185">Reference proteome</keyword>
<gene>
    <name evidence="2" type="ORF">QJS04_geneDACA003128</name>
</gene>
<dbReference type="EMBL" id="JAUJYN010000001">
    <property type="protein sequence ID" value="KAK1280594.1"/>
    <property type="molecule type" value="Genomic_DNA"/>
</dbReference>
<evidence type="ECO:0000256" key="1">
    <source>
        <dbReference type="SAM" id="MobiDB-lite"/>
    </source>
</evidence>
<reference evidence="2" key="1">
    <citation type="journal article" date="2023" name="Nat. Commun.">
        <title>Diploid and tetraploid genomes of Acorus and the evolution of monocots.</title>
        <authorList>
            <person name="Ma L."/>
            <person name="Liu K.W."/>
            <person name="Li Z."/>
            <person name="Hsiao Y.Y."/>
            <person name="Qi Y."/>
            <person name="Fu T."/>
            <person name="Tang G.D."/>
            <person name="Zhang D."/>
            <person name="Sun W.H."/>
            <person name="Liu D.K."/>
            <person name="Li Y."/>
            <person name="Chen G.Z."/>
            <person name="Liu X.D."/>
            <person name="Liao X.Y."/>
            <person name="Jiang Y.T."/>
            <person name="Yu X."/>
            <person name="Hao Y."/>
            <person name="Huang J."/>
            <person name="Zhao X.W."/>
            <person name="Ke S."/>
            <person name="Chen Y.Y."/>
            <person name="Wu W.L."/>
            <person name="Hsu J.L."/>
            <person name="Lin Y.F."/>
            <person name="Huang M.D."/>
            <person name="Li C.Y."/>
            <person name="Huang L."/>
            <person name="Wang Z.W."/>
            <person name="Zhao X."/>
            <person name="Zhong W.Y."/>
            <person name="Peng D.H."/>
            <person name="Ahmad S."/>
            <person name="Lan S."/>
            <person name="Zhang J.S."/>
            <person name="Tsai W.C."/>
            <person name="Van de Peer Y."/>
            <person name="Liu Z.J."/>
        </authorList>
    </citation>
    <scope>NUCLEOTIDE SEQUENCE</scope>
    <source>
        <strain evidence="2">SCP</strain>
    </source>
</reference>
<evidence type="ECO:0000313" key="3">
    <source>
        <dbReference type="Proteomes" id="UP001179952"/>
    </source>
</evidence>
<name>A0AAV9BXA4_ACOGR</name>